<reference evidence="2" key="1">
    <citation type="journal article" date="2015" name="Nature">
        <title>Complex archaea that bridge the gap between prokaryotes and eukaryotes.</title>
        <authorList>
            <person name="Spang A."/>
            <person name="Saw J.H."/>
            <person name="Jorgensen S.L."/>
            <person name="Zaremba-Niedzwiedzka K."/>
            <person name="Martijn J."/>
            <person name="Lind A.E."/>
            <person name="van Eijk R."/>
            <person name="Schleper C."/>
            <person name="Guy L."/>
            <person name="Ettema T.J."/>
        </authorList>
    </citation>
    <scope>NUCLEOTIDE SEQUENCE</scope>
</reference>
<comment type="caution">
    <text evidence="2">The sequence shown here is derived from an EMBL/GenBank/DDBJ whole genome shotgun (WGS) entry which is preliminary data.</text>
</comment>
<dbReference type="InterPro" id="IPR000572">
    <property type="entry name" value="OxRdtase_Mopterin-bd_dom"/>
</dbReference>
<proteinExistence type="predicted"/>
<feature type="non-terminal residue" evidence="2">
    <location>
        <position position="218"/>
    </location>
</feature>
<evidence type="ECO:0000259" key="1">
    <source>
        <dbReference type="Pfam" id="PF00174"/>
    </source>
</evidence>
<dbReference type="InterPro" id="IPR036374">
    <property type="entry name" value="OxRdtase_Mopterin-bd_sf"/>
</dbReference>
<dbReference type="CDD" id="cd02109">
    <property type="entry name" value="arch_bact_SO_family_Moco"/>
    <property type="match status" value="1"/>
</dbReference>
<protein>
    <recommendedName>
        <fullName evidence="1">Oxidoreductase molybdopterin-binding domain-containing protein</fullName>
    </recommendedName>
</protein>
<dbReference type="Gene3D" id="3.90.420.10">
    <property type="entry name" value="Oxidoreductase, molybdopterin-binding domain"/>
    <property type="match status" value="1"/>
</dbReference>
<accession>A0A0F9HGY8</accession>
<dbReference type="SUPFAM" id="SSF56524">
    <property type="entry name" value="Oxidoreductase molybdopterin-binding domain"/>
    <property type="match status" value="1"/>
</dbReference>
<dbReference type="Pfam" id="PF00174">
    <property type="entry name" value="Oxidored_molyb"/>
    <property type="match status" value="1"/>
</dbReference>
<name>A0A0F9HGY8_9ZZZZ</name>
<gene>
    <name evidence="2" type="ORF">LCGC14_2065620</name>
</gene>
<sequence>MGGCYPQSDGQALERHPQLAFDLLSRRSKDREKYGKRLPPGQKVVEDWPVLSHGGTPQIDLSTWRLRISGAVERGVEFSWDQLQALPSAIVTCDIHCVTSWSRMDNQFEGVLFQELLNHFQPLPSAKQVMLHCYGGYTTNIPLSDLMQENVLLAYKHAGEELTPSHGWPLRLVVPHLYFWKSAKWVRRLDFIEREEPGFWESYGYHIRGDPWKEERYS</sequence>
<dbReference type="PANTHER" id="PTHR43032">
    <property type="entry name" value="PROTEIN-METHIONINE-SULFOXIDE REDUCTASE"/>
    <property type="match status" value="1"/>
</dbReference>
<dbReference type="InterPro" id="IPR008335">
    <property type="entry name" value="Mopterin_OxRdtase_euk"/>
</dbReference>
<evidence type="ECO:0000313" key="2">
    <source>
        <dbReference type="EMBL" id="KKL74367.1"/>
    </source>
</evidence>
<organism evidence="2">
    <name type="scientific">marine sediment metagenome</name>
    <dbReference type="NCBI Taxonomy" id="412755"/>
    <lineage>
        <taxon>unclassified sequences</taxon>
        <taxon>metagenomes</taxon>
        <taxon>ecological metagenomes</taxon>
    </lineage>
</organism>
<dbReference type="GO" id="GO:0016491">
    <property type="term" value="F:oxidoreductase activity"/>
    <property type="evidence" value="ECO:0007669"/>
    <property type="project" value="InterPro"/>
</dbReference>
<dbReference type="PRINTS" id="PR00407">
    <property type="entry name" value="EUMOPTERIN"/>
</dbReference>
<feature type="domain" description="Oxidoreductase molybdopterin-binding" evidence="1">
    <location>
        <begin position="53"/>
        <end position="200"/>
    </location>
</feature>
<dbReference type="AlphaFoldDB" id="A0A0F9HGY8"/>
<dbReference type="PANTHER" id="PTHR43032:SF4">
    <property type="entry name" value="OXIDOREDUCTASE MOLYBDOPTERIN-BINDING DOMAIN-CONTAINING PROTEIN"/>
    <property type="match status" value="1"/>
</dbReference>
<dbReference type="EMBL" id="LAZR01024677">
    <property type="protein sequence ID" value="KKL74367.1"/>
    <property type="molecule type" value="Genomic_DNA"/>
</dbReference>